<organism evidence="3 4">
    <name type="scientific">Daphnia galeata</name>
    <dbReference type="NCBI Taxonomy" id="27404"/>
    <lineage>
        <taxon>Eukaryota</taxon>
        <taxon>Metazoa</taxon>
        <taxon>Ecdysozoa</taxon>
        <taxon>Arthropoda</taxon>
        <taxon>Crustacea</taxon>
        <taxon>Branchiopoda</taxon>
        <taxon>Diplostraca</taxon>
        <taxon>Cladocera</taxon>
        <taxon>Anomopoda</taxon>
        <taxon>Daphniidae</taxon>
        <taxon>Daphnia</taxon>
    </lineage>
</organism>
<comment type="caution">
    <text evidence="3">The sequence shown here is derived from an EMBL/GenBank/DDBJ whole genome shotgun (WGS) entry which is preliminary data.</text>
</comment>
<feature type="compositionally biased region" description="Basic and acidic residues" evidence="1">
    <location>
        <begin position="345"/>
        <end position="366"/>
    </location>
</feature>
<gene>
    <name evidence="3" type="ORF">DGAL_LOCUS11396</name>
</gene>
<feature type="domain" description="Chitin-binding type-2" evidence="2">
    <location>
        <begin position="954"/>
        <end position="1012"/>
    </location>
</feature>
<feature type="compositionally biased region" description="Basic and acidic residues" evidence="1">
    <location>
        <begin position="388"/>
        <end position="402"/>
    </location>
</feature>
<feature type="compositionally biased region" description="Low complexity" evidence="1">
    <location>
        <begin position="233"/>
        <end position="250"/>
    </location>
</feature>
<feature type="compositionally biased region" description="Basic and acidic residues" evidence="1">
    <location>
        <begin position="421"/>
        <end position="437"/>
    </location>
</feature>
<dbReference type="Pfam" id="PF01607">
    <property type="entry name" value="CBM_14"/>
    <property type="match status" value="1"/>
</dbReference>
<evidence type="ECO:0000313" key="3">
    <source>
        <dbReference type="EMBL" id="CAH0108031.1"/>
    </source>
</evidence>
<dbReference type="EMBL" id="CAKKLH010000281">
    <property type="protein sequence ID" value="CAH0108031.1"/>
    <property type="molecule type" value="Genomic_DNA"/>
</dbReference>
<feature type="region of interest" description="Disordered" evidence="1">
    <location>
        <begin position="1028"/>
        <end position="1075"/>
    </location>
</feature>
<accession>A0A8J2RTK4</accession>
<feature type="region of interest" description="Disordered" evidence="1">
    <location>
        <begin position="817"/>
        <end position="848"/>
    </location>
</feature>
<feature type="compositionally biased region" description="Basic and acidic residues" evidence="1">
    <location>
        <begin position="583"/>
        <end position="594"/>
    </location>
</feature>
<dbReference type="Proteomes" id="UP000789390">
    <property type="component" value="Unassembled WGS sequence"/>
</dbReference>
<dbReference type="PANTHER" id="PTHR22933:SF42">
    <property type="entry name" value="FI18455P1-RELATED"/>
    <property type="match status" value="1"/>
</dbReference>
<dbReference type="AlphaFoldDB" id="A0A8J2RTK4"/>
<dbReference type="InterPro" id="IPR052976">
    <property type="entry name" value="Scoloptoxin-like"/>
</dbReference>
<dbReference type="OrthoDB" id="9987187at2759"/>
<dbReference type="Gene3D" id="2.170.140.10">
    <property type="entry name" value="Chitin binding domain"/>
    <property type="match status" value="1"/>
</dbReference>
<feature type="compositionally biased region" description="Polar residues" evidence="1">
    <location>
        <begin position="215"/>
        <end position="225"/>
    </location>
</feature>
<feature type="compositionally biased region" description="Basic and acidic residues" evidence="1">
    <location>
        <begin position="449"/>
        <end position="469"/>
    </location>
</feature>
<dbReference type="InterPro" id="IPR002557">
    <property type="entry name" value="Chitin-bd_dom"/>
</dbReference>
<feature type="region of interest" description="Disordered" evidence="1">
    <location>
        <begin position="213"/>
        <end position="717"/>
    </location>
</feature>
<reference evidence="3" key="1">
    <citation type="submission" date="2021-11" db="EMBL/GenBank/DDBJ databases">
        <authorList>
            <person name="Schell T."/>
        </authorList>
    </citation>
    <scope>NUCLEOTIDE SEQUENCE</scope>
    <source>
        <strain evidence="3">M5</strain>
    </source>
</reference>
<feature type="compositionally biased region" description="Polar residues" evidence="1">
    <location>
        <begin position="678"/>
        <end position="689"/>
    </location>
</feature>
<dbReference type="PANTHER" id="PTHR22933">
    <property type="entry name" value="FI18007P1-RELATED"/>
    <property type="match status" value="1"/>
</dbReference>
<dbReference type="GO" id="GO:0008061">
    <property type="term" value="F:chitin binding"/>
    <property type="evidence" value="ECO:0007669"/>
    <property type="project" value="InterPro"/>
</dbReference>
<evidence type="ECO:0000259" key="2">
    <source>
        <dbReference type="PROSITE" id="PS50940"/>
    </source>
</evidence>
<dbReference type="SMART" id="SM00494">
    <property type="entry name" value="ChtBD2"/>
    <property type="match status" value="1"/>
</dbReference>
<dbReference type="SUPFAM" id="SSF57625">
    <property type="entry name" value="Invertebrate chitin-binding proteins"/>
    <property type="match status" value="1"/>
</dbReference>
<keyword evidence="4" id="KW-1185">Reference proteome</keyword>
<dbReference type="GO" id="GO:0005576">
    <property type="term" value="C:extracellular region"/>
    <property type="evidence" value="ECO:0007669"/>
    <property type="project" value="InterPro"/>
</dbReference>
<dbReference type="InterPro" id="IPR036508">
    <property type="entry name" value="Chitin-bd_dom_sf"/>
</dbReference>
<evidence type="ECO:0000313" key="4">
    <source>
        <dbReference type="Proteomes" id="UP000789390"/>
    </source>
</evidence>
<sequence length="1075" mass="119353">MIFITKPLVFTILLMGIFGITEVVSTKRGRRIRPSVQAYQNQNLPIQQSPPSIPQNNYYKPSSGYSTTTAQKPVRPAAPRPGIVVFGVGPHSLQIPNQYSNFPAPSYQNGKPISQIPYTSQNTAATKPALKPNPAAKPVAYIEPVKSSNPVQHVQPAKSPQYGNKIPTSNYANQQRPSSPEVPKAPAAVVKVPEKVPVYISPVKSTVYASAYVSDPSNSPASNAYTKKETSDYQTTTPSYTSKSSVSSSYKDTKAYQTTETYSKITTKSEIKENQPSYYSTTSSTVKVSENISKKEKSYAKKEESDAKKEESHKKKEESKVDEKSKTPAEPQSYKKVESLATVSEGKKKEESNTKKEESKVDESKSKTPVYPEPQSYKKVESLATISEGKKKEESNTKKEESDVNVNKSKSPVYSAPQPYKKLESSSATEEKKKEDSPSYSYSAPQSKPESDKSSKKNSDDVSKVEKSKPKTPIYPIPQSYKKAESQPDNEEKEKLDGPAYVSHSVQENKPVKESYGKNPYQESFVDESEPSKGPVYSASLSSNKKVESLPSSEQKKTYDSPSLPYYAPEQKPLSEPSNKKNQNKESDADETKVKTSGYSAPQYYKEVEALPHTADNQKQNVPNYIPTSKPYQQPKSAPVSVSTKASYSAKEEVKSYSPAPISVPTKASYPAKEEVKSYSQSKPTESPVYSTKPTKSSEYSTESTTTEQKYKIPSQDRTKAYYGTTSKYQESTTYSTLATSTEKQKVYTSSTYEKIPVATTQGYSGYKYPTTTKAYNTKATSDELVSIETPYVSYSSTASPGVKSNDRVYVVSSQEEQANLYQKPEPSSNYQCYSNTGRDQSGDDRSSYLVKPVVNEYKSTEKSSKDYTPIDTENKTNYKARPIASPADYLSTFNSKPSNEKIDSSKIFAAVAENFKTGVHTADGSSENEGDYSAIPGEPGTDYPIFSELPNDQFNCSEQRLPGYYADVSARCQVFHICLGDRQWSFLCPNGTIFSQEHFVCVWWYEFDCSKATSLYNLNEKLFVISSTEQSTEGENEENKQYGESSAISEISKKSDQDYRSSKTNKEESIIGSY</sequence>
<feature type="region of interest" description="Disordered" evidence="1">
    <location>
        <begin position="147"/>
        <end position="184"/>
    </location>
</feature>
<feature type="compositionally biased region" description="Polar residues" evidence="1">
    <location>
        <begin position="166"/>
        <end position="176"/>
    </location>
</feature>
<feature type="compositionally biased region" description="Low complexity" evidence="1">
    <location>
        <begin position="690"/>
        <end position="708"/>
    </location>
</feature>
<feature type="compositionally biased region" description="Polar residues" evidence="1">
    <location>
        <begin position="615"/>
        <end position="647"/>
    </location>
</feature>
<feature type="compositionally biased region" description="Polar residues" evidence="1">
    <location>
        <begin position="817"/>
        <end position="840"/>
    </location>
</feature>
<feature type="compositionally biased region" description="Basic and acidic residues" evidence="1">
    <location>
        <begin position="482"/>
        <end position="497"/>
    </location>
</feature>
<evidence type="ECO:0000256" key="1">
    <source>
        <dbReference type="SAM" id="MobiDB-lite"/>
    </source>
</evidence>
<name>A0A8J2RTK4_9CRUS</name>
<dbReference type="PROSITE" id="PS50940">
    <property type="entry name" value="CHIT_BIND_II"/>
    <property type="match status" value="1"/>
</dbReference>
<feature type="compositionally biased region" description="Polar residues" evidence="1">
    <location>
        <begin position="255"/>
        <end position="266"/>
    </location>
</feature>
<feature type="compositionally biased region" description="Basic and acidic residues" evidence="1">
    <location>
        <begin position="1052"/>
        <end position="1075"/>
    </location>
</feature>
<feature type="compositionally biased region" description="Basic and acidic residues" evidence="1">
    <location>
        <begin position="292"/>
        <end position="338"/>
    </location>
</feature>
<proteinExistence type="predicted"/>
<protein>
    <recommendedName>
        <fullName evidence="2">Chitin-binding type-2 domain-containing protein</fullName>
    </recommendedName>
</protein>